<dbReference type="AlphaFoldDB" id="A0A1B2E032"/>
<accession>A0A1B2E032</accession>
<feature type="signal peptide" evidence="2">
    <location>
        <begin position="1"/>
        <end position="18"/>
    </location>
</feature>
<reference evidence="3" key="1">
    <citation type="submission" date="2016-08" db="EMBL/GenBank/DDBJ databases">
        <title>Complete Genome Seqeunce of Paenibacillus sp. nov. IHBB 9852 from high altitute lake of Indian trans-Himalayas.</title>
        <authorList>
            <person name="Kiran S."/>
            <person name="Swarnkar M.K."/>
            <person name="Rana A."/>
            <person name="Tewari R."/>
            <person name="Gulati A."/>
        </authorList>
    </citation>
    <scope>NUCLEOTIDE SEQUENCE [LARGE SCALE GENOMIC DNA]</scope>
    <source>
        <strain evidence="3">IHBB 9852</strain>
    </source>
</reference>
<protein>
    <recommendedName>
        <fullName evidence="4">DUF4825 domain-containing protein</fullName>
    </recommendedName>
</protein>
<evidence type="ECO:0000313" key="3">
    <source>
        <dbReference type="EMBL" id="ANY73299.1"/>
    </source>
</evidence>
<dbReference type="GeneID" id="48309024"/>
<sequence length="193" mass="21629">MRGLKMLTLIWISLFALAGCFGTEPREPDPKQTVEQAQVGNPMDSSAAGKATGVRFTLEHVEEALKGQGIDLRSKHLSSDWVLSGVQAMMYALDENQPEDSGIEERISVYIFDTEEERIQGQADFHKQTEKYNMQVPNVHELANVLILYWHRESLDEAANAKWEQDIKSALSLLSVVNKQAILEKTAPSRCPS</sequence>
<dbReference type="EMBL" id="CP016809">
    <property type="protein sequence ID" value="ANY73299.1"/>
    <property type="molecule type" value="Genomic_DNA"/>
</dbReference>
<dbReference type="KEGG" id="pib:BBD41_12305"/>
<evidence type="ECO:0008006" key="4">
    <source>
        <dbReference type="Google" id="ProtNLM"/>
    </source>
</evidence>
<dbReference type="RefSeq" id="WP_099477769.1">
    <property type="nucleotide sequence ID" value="NZ_CP016809.1"/>
</dbReference>
<feature type="chain" id="PRO_5038544644" description="DUF4825 domain-containing protein" evidence="2">
    <location>
        <begin position="19"/>
        <end position="193"/>
    </location>
</feature>
<keyword evidence="2" id="KW-0732">Signal</keyword>
<name>A0A1B2E032_9BACL</name>
<proteinExistence type="predicted"/>
<evidence type="ECO:0000256" key="2">
    <source>
        <dbReference type="SAM" id="SignalP"/>
    </source>
</evidence>
<feature type="region of interest" description="Disordered" evidence="1">
    <location>
        <begin position="25"/>
        <end position="48"/>
    </location>
</feature>
<dbReference type="PROSITE" id="PS51257">
    <property type="entry name" value="PROKAR_LIPOPROTEIN"/>
    <property type="match status" value="1"/>
</dbReference>
<gene>
    <name evidence="3" type="ORF">BBD41_12305</name>
</gene>
<evidence type="ECO:0000256" key="1">
    <source>
        <dbReference type="SAM" id="MobiDB-lite"/>
    </source>
</evidence>
<organism evidence="3">
    <name type="scientific">Paenibacillus ihbetae</name>
    <dbReference type="NCBI Taxonomy" id="1870820"/>
    <lineage>
        <taxon>Bacteria</taxon>
        <taxon>Bacillati</taxon>
        <taxon>Bacillota</taxon>
        <taxon>Bacilli</taxon>
        <taxon>Bacillales</taxon>
        <taxon>Paenibacillaceae</taxon>
        <taxon>Paenibacillus</taxon>
    </lineage>
</organism>